<sequence>MENTIKPMNKVHASMLAEFLLKADEGLLALSEWTTGTGARTHSRILPPYVQKVELKTINDMRSRKELTSNQFGRLRNYAQAHPRAKYVLFADTEDIEKLMVAAFTAKN</sequence>
<dbReference type="RefSeq" id="WP_101541571.1">
    <property type="nucleotide sequence ID" value="NZ_PKGU01000006.1"/>
</dbReference>
<name>A0A2I1M1L1_9BIFI</name>
<dbReference type="AlphaFoldDB" id="A0A2I1M1L1"/>
<dbReference type="Proteomes" id="UP000242263">
    <property type="component" value="Unassembled WGS sequence"/>
</dbReference>
<organism evidence="1 2">
    <name type="scientific">Alloscardovia omnicolens</name>
    <dbReference type="NCBI Taxonomy" id="419015"/>
    <lineage>
        <taxon>Bacteria</taxon>
        <taxon>Bacillati</taxon>
        <taxon>Actinomycetota</taxon>
        <taxon>Actinomycetes</taxon>
        <taxon>Bifidobacteriales</taxon>
        <taxon>Bifidobacteriaceae</taxon>
        <taxon>Alloscardovia</taxon>
    </lineage>
</organism>
<gene>
    <name evidence="1" type="ORF">CYJ32_07350</name>
</gene>
<evidence type="ECO:0000313" key="1">
    <source>
        <dbReference type="EMBL" id="PKZ14032.1"/>
    </source>
</evidence>
<comment type="caution">
    <text evidence="1">The sequence shown here is derived from an EMBL/GenBank/DDBJ whole genome shotgun (WGS) entry which is preliminary data.</text>
</comment>
<reference evidence="1 2" key="1">
    <citation type="submission" date="2017-12" db="EMBL/GenBank/DDBJ databases">
        <title>Phylogenetic diversity of female urinary microbiome.</title>
        <authorList>
            <person name="Thomas-White K."/>
            <person name="Wolfe A.J."/>
        </authorList>
    </citation>
    <scope>NUCLEOTIDE SEQUENCE [LARGE SCALE GENOMIC DNA]</scope>
    <source>
        <strain evidence="1 2">UMB0064</strain>
    </source>
</reference>
<protein>
    <submittedName>
        <fullName evidence="1">Uncharacterized protein</fullName>
    </submittedName>
</protein>
<proteinExistence type="predicted"/>
<accession>A0A2I1M1L1</accession>
<evidence type="ECO:0000313" key="2">
    <source>
        <dbReference type="Proteomes" id="UP000242263"/>
    </source>
</evidence>
<dbReference type="EMBL" id="PKGU01000006">
    <property type="protein sequence ID" value="PKZ14032.1"/>
    <property type="molecule type" value="Genomic_DNA"/>
</dbReference>